<dbReference type="GeneID" id="65109741"/>
<organism evidence="1 2">
    <name type="scientific">Serratia phage X20</name>
    <dbReference type="NCBI Taxonomy" id="2006942"/>
    <lineage>
        <taxon>Viruses</taxon>
        <taxon>Duplodnaviria</taxon>
        <taxon>Heunggongvirae</taxon>
        <taxon>Uroviricota</taxon>
        <taxon>Caudoviricetes</taxon>
        <taxon>Pantevenvirales</taxon>
        <taxon>Straboviridae</taxon>
        <taxon>Tevenvirinae</taxon>
        <taxon>Winklervirus</taxon>
        <taxon>Winklervirus xtwenty</taxon>
    </lineage>
</organism>
<dbReference type="KEGG" id="vg:65109741"/>
<evidence type="ECO:0000313" key="2">
    <source>
        <dbReference type="Proteomes" id="UP000225074"/>
    </source>
</evidence>
<protein>
    <submittedName>
        <fullName evidence="1">Uncharacterized protein</fullName>
    </submittedName>
</protein>
<reference evidence="1 2" key="1">
    <citation type="submission" date="2017-05" db="EMBL/GenBank/DDBJ databases">
        <title>Environmental T4-family bacteriophages evolve to escape abortive infection via multiple routes in a bacterial host employing #altruistic suicide# through Type III toxin-antitoxin systems.</title>
        <authorList>
            <person name="Chen B."/>
            <person name="Akusobi C."/>
            <person name="Fang X."/>
            <person name="Salmond G.P.C."/>
        </authorList>
    </citation>
    <scope>NUCLEOTIDE SEQUENCE [LARGE SCALE GENOMIC DNA]</scope>
</reference>
<proteinExistence type="predicted"/>
<accession>A0A1Z1LYU3</accession>
<name>A0A1Z1LYU3_9CAUD</name>
<dbReference type="Proteomes" id="UP000225074">
    <property type="component" value="Genome"/>
</dbReference>
<dbReference type="RefSeq" id="YP_010092178.1">
    <property type="nucleotide sequence ID" value="NC_055728.1"/>
</dbReference>
<keyword evidence="2" id="KW-1185">Reference proteome</keyword>
<sequence>MQKFDQSVTVNAVKVERTDIKVELSKFELLKAAKTLSNQ</sequence>
<evidence type="ECO:0000313" key="1">
    <source>
        <dbReference type="EMBL" id="ARW58000.1"/>
    </source>
</evidence>
<dbReference type="EMBL" id="MF036692">
    <property type="protein sequence ID" value="ARW58000.1"/>
    <property type="molecule type" value="Genomic_DNA"/>
</dbReference>